<feature type="chain" id="PRO_5007600092" evidence="5">
    <location>
        <begin position="34"/>
        <end position="258"/>
    </location>
</feature>
<dbReference type="EMBL" id="LVJS01000006">
    <property type="protein sequence ID" value="KZC25259.1"/>
    <property type="molecule type" value="Genomic_DNA"/>
</dbReference>
<dbReference type="STRING" id="416169.RHOFW104T7_04400"/>
<dbReference type="GO" id="GO:0009055">
    <property type="term" value="F:electron transfer activity"/>
    <property type="evidence" value="ECO:0007669"/>
    <property type="project" value="InterPro"/>
</dbReference>
<dbReference type="AlphaFoldDB" id="A0A154QM32"/>
<feature type="domain" description="Cytochrome c" evidence="6">
    <location>
        <begin position="138"/>
        <end position="228"/>
    </location>
</feature>
<dbReference type="RefSeq" id="WP_008438652.1">
    <property type="nucleotide sequence ID" value="NZ_LVJS01000006.1"/>
</dbReference>
<dbReference type="eggNOG" id="COG2863">
    <property type="taxonomic scope" value="Bacteria"/>
</dbReference>
<evidence type="ECO:0000256" key="2">
    <source>
        <dbReference type="ARBA" id="ARBA00022723"/>
    </source>
</evidence>
<sequence>MNSFVSLCRRLRGQAPRAAFVLLAFGIGSAAMAATPPQDGTTPGVPDTMQQRVAACTSCHGAHGEGSADNVAIPRLAGKPVGYLMQQLEYFQTGQRRHAPMEYVVRQLSPAYLRDIAAYFAQQDVPYRRQPVPAVSAETLRRGEQLVLRGDSTRGVPSCVSCHGAKLTGVEPMMPGLMGLSYDYLNTQLVSWRTRQRAAEGPYCMGVVANRMRESDIAAVSAWLAGQEPPADMHPVAASAHTEPLPGWCVMGKSGAGQ</sequence>
<gene>
    <name evidence="7" type="ORF">RHOFW104T7_04400</name>
</gene>
<dbReference type="InterPro" id="IPR009056">
    <property type="entry name" value="Cyt_c-like_dom"/>
</dbReference>
<dbReference type="PROSITE" id="PS51007">
    <property type="entry name" value="CYTC"/>
    <property type="match status" value="2"/>
</dbReference>
<dbReference type="InterPro" id="IPR050597">
    <property type="entry name" value="Cytochrome_c_Oxidase_Subunit"/>
</dbReference>
<evidence type="ECO:0000256" key="3">
    <source>
        <dbReference type="ARBA" id="ARBA00023004"/>
    </source>
</evidence>
<feature type="domain" description="Cytochrome c" evidence="6">
    <location>
        <begin position="39"/>
        <end position="124"/>
    </location>
</feature>
<evidence type="ECO:0000313" key="8">
    <source>
        <dbReference type="Proteomes" id="UP000076131"/>
    </source>
</evidence>
<accession>A0A154QM32</accession>
<dbReference type="PANTHER" id="PTHR33751:SF11">
    <property type="entry name" value="BLL4483 PROTEIN"/>
    <property type="match status" value="1"/>
</dbReference>
<keyword evidence="5" id="KW-0732">Signal</keyword>
<organism evidence="7 8">
    <name type="scientific">Rhodanobacter thiooxydans</name>
    <dbReference type="NCBI Taxonomy" id="416169"/>
    <lineage>
        <taxon>Bacteria</taxon>
        <taxon>Pseudomonadati</taxon>
        <taxon>Pseudomonadota</taxon>
        <taxon>Gammaproteobacteria</taxon>
        <taxon>Lysobacterales</taxon>
        <taxon>Rhodanobacteraceae</taxon>
        <taxon>Rhodanobacter</taxon>
    </lineage>
</organism>
<evidence type="ECO:0000256" key="1">
    <source>
        <dbReference type="ARBA" id="ARBA00022617"/>
    </source>
</evidence>
<evidence type="ECO:0000259" key="6">
    <source>
        <dbReference type="PROSITE" id="PS51007"/>
    </source>
</evidence>
<keyword evidence="2 4" id="KW-0479">Metal-binding</keyword>
<protein>
    <submittedName>
        <fullName evidence="7">Cytochrome C</fullName>
    </submittedName>
</protein>
<dbReference type="Proteomes" id="UP000076131">
    <property type="component" value="Unassembled WGS sequence"/>
</dbReference>
<keyword evidence="8" id="KW-1185">Reference proteome</keyword>
<evidence type="ECO:0000313" key="7">
    <source>
        <dbReference type="EMBL" id="KZC25259.1"/>
    </source>
</evidence>
<keyword evidence="1 4" id="KW-0349">Heme</keyword>
<dbReference type="InterPro" id="IPR036909">
    <property type="entry name" value="Cyt_c-like_dom_sf"/>
</dbReference>
<keyword evidence="3 4" id="KW-0408">Iron</keyword>
<dbReference type="GO" id="GO:0020037">
    <property type="term" value="F:heme binding"/>
    <property type="evidence" value="ECO:0007669"/>
    <property type="project" value="InterPro"/>
</dbReference>
<dbReference type="Gene3D" id="1.10.760.10">
    <property type="entry name" value="Cytochrome c-like domain"/>
    <property type="match status" value="2"/>
</dbReference>
<dbReference type="Pfam" id="PF00034">
    <property type="entry name" value="Cytochrom_C"/>
    <property type="match status" value="2"/>
</dbReference>
<dbReference type="GO" id="GO:0046872">
    <property type="term" value="F:metal ion binding"/>
    <property type="evidence" value="ECO:0007669"/>
    <property type="project" value="UniProtKB-KW"/>
</dbReference>
<comment type="caution">
    <text evidence="7">The sequence shown here is derived from an EMBL/GenBank/DDBJ whole genome shotgun (WGS) entry which is preliminary data.</text>
</comment>
<name>A0A154QM32_9GAMM</name>
<reference evidence="7 8" key="1">
    <citation type="journal article" date="2016" name="MBio">
        <title>Lateral Gene Transfer in a Heavy Metal-Contaminated-Groundwater Microbial Community.</title>
        <authorList>
            <person name="Hemme C.L."/>
            <person name="Green S.J."/>
            <person name="Rishishwar L."/>
            <person name="Prakash O."/>
            <person name="Pettenato A."/>
            <person name="Chakraborty R."/>
            <person name="Deutschbauer A.M."/>
            <person name="Van Nostrand J.D."/>
            <person name="Wu L."/>
            <person name="He Z."/>
            <person name="Jordan I.K."/>
            <person name="Hazen T.C."/>
            <person name="Arkin A.P."/>
            <person name="Kostka J.E."/>
            <person name="Zhou J."/>
        </authorList>
    </citation>
    <scope>NUCLEOTIDE SEQUENCE [LARGE SCALE GENOMIC DNA]</scope>
    <source>
        <strain evidence="7 8">FW104-T7</strain>
    </source>
</reference>
<dbReference type="SUPFAM" id="SSF46626">
    <property type="entry name" value="Cytochrome c"/>
    <property type="match status" value="2"/>
</dbReference>
<dbReference type="PANTHER" id="PTHR33751">
    <property type="entry name" value="CBB3-TYPE CYTOCHROME C OXIDASE SUBUNIT FIXP"/>
    <property type="match status" value="1"/>
</dbReference>
<evidence type="ECO:0000256" key="4">
    <source>
        <dbReference type="PROSITE-ProRule" id="PRU00433"/>
    </source>
</evidence>
<feature type="signal peptide" evidence="5">
    <location>
        <begin position="1"/>
        <end position="33"/>
    </location>
</feature>
<proteinExistence type="predicted"/>
<evidence type="ECO:0000256" key="5">
    <source>
        <dbReference type="SAM" id="SignalP"/>
    </source>
</evidence>